<dbReference type="InterPro" id="IPR037515">
    <property type="entry name" value="Rib-P_diPkinase_bac"/>
</dbReference>
<dbReference type="GO" id="GO:0002189">
    <property type="term" value="C:ribose phosphate diphosphokinase complex"/>
    <property type="evidence" value="ECO:0007669"/>
    <property type="project" value="TreeGrafter"/>
</dbReference>
<organism evidence="14 15">
    <name type="scientific">Streptococcus downei MFe28</name>
    <dbReference type="NCBI Taxonomy" id="764290"/>
    <lineage>
        <taxon>Bacteria</taxon>
        <taxon>Bacillati</taxon>
        <taxon>Bacillota</taxon>
        <taxon>Bacilli</taxon>
        <taxon>Lactobacillales</taxon>
        <taxon>Streptococcaceae</taxon>
        <taxon>Streptococcus</taxon>
    </lineage>
</organism>
<dbReference type="FunFam" id="3.40.50.2020:FF:000001">
    <property type="entry name" value="Ribose-phosphate pyrophosphokinase"/>
    <property type="match status" value="1"/>
</dbReference>
<dbReference type="EMBL" id="UHFA01000002">
    <property type="protein sequence ID" value="SUN36285.1"/>
    <property type="molecule type" value="Genomic_DNA"/>
</dbReference>
<dbReference type="InterPro" id="IPR000842">
    <property type="entry name" value="PRib_PP_synth_CS"/>
</dbReference>
<keyword evidence="7 12" id="KW-0067">ATP-binding</keyword>
<evidence type="ECO:0000256" key="6">
    <source>
        <dbReference type="ARBA" id="ARBA00022777"/>
    </source>
</evidence>
<dbReference type="GO" id="GO:0005524">
    <property type="term" value="F:ATP binding"/>
    <property type="evidence" value="ECO:0007669"/>
    <property type="project" value="UniProtKB-KW"/>
</dbReference>
<dbReference type="InterPro" id="IPR000836">
    <property type="entry name" value="PRTase_dom"/>
</dbReference>
<evidence type="ECO:0000256" key="10">
    <source>
        <dbReference type="ARBA" id="ARBA00054914"/>
    </source>
</evidence>
<dbReference type="AlphaFoldDB" id="A0A380JF33"/>
<dbReference type="GO" id="GO:0006164">
    <property type="term" value="P:purine nucleotide biosynthetic process"/>
    <property type="evidence" value="ECO:0007669"/>
    <property type="project" value="TreeGrafter"/>
</dbReference>
<dbReference type="InterPro" id="IPR029057">
    <property type="entry name" value="PRTase-like"/>
</dbReference>
<evidence type="ECO:0000256" key="7">
    <source>
        <dbReference type="ARBA" id="ARBA00022840"/>
    </source>
</evidence>
<comment type="function">
    <text evidence="10 12">Involved in the biosynthesis of the central metabolite phospho-alpha-D-ribosyl-1-pyrophosphate (PRPP) via the transfer of pyrophosphoryl group from ATP to 1-hydroxyl of ribose-5-phosphate (Rib-5-P).</text>
</comment>
<evidence type="ECO:0000256" key="4">
    <source>
        <dbReference type="ARBA" id="ARBA00022727"/>
    </source>
</evidence>
<dbReference type="NCBIfam" id="NF002686">
    <property type="entry name" value="PRK02458.1"/>
    <property type="match status" value="1"/>
</dbReference>
<dbReference type="EC" id="2.7.6.1" evidence="12"/>
<keyword evidence="5 12" id="KW-0547">Nucleotide-binding</keyword>
<comment type="subcellular location">
    <subcellularLocation>
        <location evidence="12">Cytoplasm</location>
    </subcellularLocation>
</comment>
<feature type="binding site" evidence="12">
    <location>
        <begin position="253"/>
        <end position="257"/>
    </location>
    <ligand>
        <name>D-ribose 5-phosphate</name>
        <dbReference type="ChEBI" id="CHEBI:78346"/>
    </ligand>
</feature>
<proteinExistence type="inferred from homology"/>
<dbReference type="GO" id="GO:0009156">
    <property type="term" value="P:ribonucleoside monophosphate biosynthetic process"/>
    <property type="evidence" value="ECO:0007669"/>
    <property type="project" value="InterPro"/>
</dbReference>
<dbReference type="Proteomes" id="UP000254082">
    <property type="component" value="Unassembled WGS sequence"/>
</dbReference>
<keyword evidence="6 12" id="KW-0418">Kinase</keyword>
<keyword evidence="4 12" id="KW-0545">Nucleotide biosynthesis</keyword>
<dbReference type="Pfam" id="PF14572">
    <property type="entry name" value="Pribosyl_synth"/>
    <property type="match status" value="1"/>
</dbReference>
<evidence type="ECO:0000256" key="12">
    <source>
        <dbReference type="HAMAP-Rule" id="MF_00583"/>
    </source>
</evidence>
<dbReference type="GO" id="GO:0005737">
    <property type="term" value="C:cytoplasm"/>
    <property type="evidence" value="ECO:0007669"/>
    <property type="project" value="UniProtKB-SubCell"/>
</dbReference>
<dbReference type="PROSITE" id="PS00114">
    <property type="entry name" value="PRPP_SYNTHASE"/>
    <property type="match status" value="1"/>
</dbReference>
<dbReference type="NCBIfam" id="TIGR01251">
    <property type="entry name" value="ribP_PPkin"/>
    <property type="match status" value="1"/>
</dbReference>
<comment type="cofactor">
    <cofactor evidence="12">
        <name>Mg(2+)</name>
        <dbReference type="ChEBI" id="CHEBI:18420"/>
    </cofactor>
    <text evidence="12">Binds 1 Mg(2+) ion per subunit.</text>
</comment>
<evidence type="ECO:0000256" key="8">
    <source>
        <dbReference type="ARBA" id="ARBA00022842"/>
    </source>
</evidence>
<dbReference type="SUPFAM" id="SSF53271">
    <property type="entry name" value="PRTase-like"/>
    <property type="match status" value="2"/>
</dbReference>
<reference evidence="14 15" key="1">
    <citation type="submission" date="2018-06" db="EMBL/GenBank/DDBJ databases">
        <authorList>
            <consortium name="Pathogen Informatics"/>
            <person name="Doyle S."/>
        </authorList>
    </citation>
    <scope>NUCLEOTIDE SEQUENCE [LARGE SCALE GENOMIC DNA]</scope>
    <source>
        <strain evidence="15">NCTC 11391</strain>
    </source>
</reference>
<comment type="caution">
    <text evidence="12">Part of a set of proteins in which some residues (ACT_SITE, NP_BIND, REGION and BINDING) are not conserved.</text>
</comment>
<dbReference type="GO" id="GO:0016301">
    <property type="term" value="F:kinase activity"/>
    <property type="evidence" value="ECO:0007669"/>
    <property type="project" value="UniProtKB-KW"/>
</dbReference>
<protein>
    <recommendedName>
        <fullName evidence="12">Putative ribose-phosphate pyrophosphokinase</fullName>
        <shortName evidence="12">RPPK</shortName>
        <ecNumber evidence="12">2.7.6.1</ecNumber>
    </recommendedName>
    <alternativeName>
        <fullName evidence="12">5-phospho-D-ribosyl alpha-1-diphosphate synthase</fullName>
    </alternativeName>
    <alternativeName>
        <fullName evidence="12">Phosphoribosyl diphosphate synthase</fullName>
    </alternativeName>
    <alternativeName>
        <fullName evidence="12">Phosphoribosyl pyrophosphate synthase</fullName>
        <shortName evidence="12">P-Rib-PP synthase</shortName>
        <shortName evidence="12">PRPP synthase</shortName>
        <shortName evidence="12">PRPPase</shortName>
    </alternativeName>
</protein>
<keyword evidence="2 12" id="KW-0808">Transferase</keyword>
<dbReference type="PANTHER" id="PTHR10210:SF41">
    <property type="entry name" value="RIBOSE-PHOSPHATE PYROPHOSPHOKINASE 1, CHLOROPLASTIC"/>
    <property type="match status" value="1"/>
</dbReference>
<dbReference type="UniPathway" id="UPA00087">
    <property type="reaction ID" value="UER00172"/>
</dbReference>
<comment type="pathway">
    <text evidence="1 12">Metabolic intermediate biosynthesis; 5-phospho-alpha-D-ribose 1-diphosphate biosynthesis; 5-phospho-alpha-D-ribose 1-diphosphate from D-ribose 5-phosphate (route I): step 1/1.</text>
</comment>
<dbReference type="InterPro" id="IPR005946">
    <property type="entry name" value="Rib-P_diPkinase"/>
</dbReference>
<dbReference type="Gene3D" id="3.40.50.2020">
    <property type="match status" value="2"/>
</dbReference>
<gene>
    <name evidence="14" type="primary">prs2</name>
    <name evidence="12" type="synonym">prs</name>
    <name evidence="14" type="ORF">NCTC11391_01331</name>
</gene>
<keyword evidence="3 12" id="KW-0479">Metal-binding</keyword>
<evidence type="ECO:0000313" key="15">
    <source>
        <dbReference type="Proteomes" id="UP000254082"/>
    </source>
</evidence>
<comment type="caution">
    <text evidence="12">Lacks conserved residue(s) required for the propagation of feature annotation.</text>
</comment>
<keyword evidence="12" id="KW-0963">Cytoplasm</keyword>
<dbReference type="PANTHER" id="PTHR10210">
    <property type="entry name" value="RIBOSE-PHOSPHATE DIPHOSPHOKINASE FAMILY MEMBER"/>
    <property type="match status" value="1"/>
</dbReference>
<evidence type="ECO:0000313" key="14">
    <source>
        <dbReference type="EMBL" id="SUN36285.1"/>
    </source>
</evidence>
<feature type="domain" description="Ribose-phosphate pyrophosphokinase N-terminal" evidence="13">
    <location>
        <begin position="35"/>
        <end position="150"/>
    </location>
</feature>
<evidence type="ECO:0000256" key="11">
    <source>
        <dbReference type="ARBA" id="ARBA00061444"/>
    </source>
</evidence>
<feature type="binding site" evidence="12">
    <location>
        <position position="249"/>
    </location>
    <ligand>
        <name>D-ribose 5-phosphate</name>
        <dbReference type="ChEBI" id="CHEBI:78346"/>
    </ligand>
</feature>
<dbReference type="GO" id="GO:0004749">
    <property type="term" value="F:ribose phosphate diphosphokinase activity"/>
    <property type="evidence" value="ECO:0007669"/>
    <property type="project" value="UniProtKB-UniRule"/>
</dbReference>
<evidence type="ECO:0000259" key="13">
    <source>
        <dbReference type="Pfam" id="PF13793"/>
    </source>
</evidence>
<dbReference type="GO" id="GO:0000287">
    <property type="term" value="F:magnesium ion binding"/>
    <property type="evidence" value="ECO:0007669"/>
    <property type="project" value="UniProtKB-UniRule"/>
</dbReference>
<evidence type="ECO:0000256" key="3">
    <source>
        <dbReference type="ARBA" id="ARBA00022723"/>
    </source>
</evidence>
<name>A0A380JF33_STRDO</name>
<evidence type="ECO:0000256" key="2">
    <source>
        <dbReference type="ARBA" id="ARBA00022679"/>
    </source>
</evidence>
<comment type="catalytic activity">
    <reaction evidence="9 12">
        <text>D-ribose 5-phosphate + ATP = 5-phospho-alpha-D-ribose 1-diphosphate + AMP + H(+)</text>
        <dbReference type="Rhea" id="RHEA:15609"/>
        <dbReference type="ChEBI" id="CHEBI:15378"/>
        <dbReference type="ChEBI" id="CHEBI:30616"/>
        <dbReference type="ChEBI" id="CHEBI:58017"/>
        <dbReference type="ChEBI" id="CHEBI:78346"/>
        <dbReference type="ChEBI" id="CHEBI:456215"/>
        <dbReference type="EC" id="2.7.6.1"/>
    </reaction>
</comment>
<accession>A0A380JF33</accession>
<keyword evidence="15" id="KW-1185">Reference proteome</keyword>
<sequence length="348" mass="37860">MGPEGLEALLTRSPSGLVAYSKETDTVMVETSTPKLFSLTSNTAIAEKISKAAGIPLSKLSSRQFSDGEIMINIEESVRGFDIYVIQSTSFPVNDNLWELLIMIDACKRASANSVNVILPYFGYARQDRIAQQREPITAKLVANMLVKAGAYRILTLDLHAVQVQGFFDIPVDNLFTVPLFAERYIKMGLKGTDVVVVSPKNSGIKRARSLAEYLDAPIAIIDYAQDDSHREEGYIIGEVAGKKAILIDDILNTGKTFAEAAKIVERNGASEIYAVASHGLFAGGATEILEAAPIKEILVTDSVATKEKVSSNVSYITASELIGNAITRIHNHKPLSPLFTYTSQNEE</sequence>
<keyword evidence="8 12" id="KW-0460">Magnesium</keyword>
<comment type="subunit">
    <text evidence="12">Homohexamer.</text>
</comment>
<dbReference type="Pfam" id="PF13793">
    <property type="entry name" value="Pribosyltran_N"/>
    <property type="match status" value="1"/>
</dbReference>
<dbReference type="SMART" id="SM01400">
    <property type="entry name" value="Pribosyltran_N"/>
    <property type="match status" value="1"/>
</dbReference>
<feature type="binding site" evidence="12">
    <location>
        <begin position="67"/>
        <end position="69"/>
    </location>
    <ligand>
        <name>ATP</name>
        <dbReference type="ChEBI" id="CHEBI:30616"/>
    </ligand>
</feature>
<dbReference type="HAMAP" id="MF_00583_B">
    <property type="entry name" value="RibP_PPkinase_B"/>
    <property type="match status" value="1"/>
</dbReference>
<evidence type="ECO:0000256" key="9">
    <source>
        <dbReference type="ARBA" id="ARBA00049535"/>
    </source>
</evidence>
<feature type="binding site" evidence="12">
    <location>
        <begin position="126"/>
        <end position="127"/>
    </location>
    <ligand>
        <name>ATP</name>
        <dbReference type="ChEBI" id="CHEBI:30616"/>
    </ligand>
</feature>
<dbReference type="GO" id="GO:0006015">
    <property type="term" value="P:5-phosphoribose 1-diphosphate biosynthetic process"/>
    <property type="evidence" value="ECO:0007669"/>
    <property type="project" value="UniProtKB-UniRule"/>
</dbReference>
<dbReference type="InterPro" id="IPR029099">
    <property type="entry name" value="Pribosyltran_N"/>
</dbReference>
<dbReference type="CDD" id="cd06223">
    <property type="entry name" value="PRTases_typeI"/>
    <property type="match status" value="1"/>
</dbReference>
<evidence type="ECO:0000256" key="5">
    <source>
        <dbReference type="ARBA" id="ARBA00022741"/>
    </source>
</evidence>
<comment type="similarity">
    <text evidence="11 12">Belongs to the ribose-phosphate pyrophosphokinase family. Class I subfamily.</text>
</comment>
<feature type="binding site" evidence="12">
    <location>
        <position position="160"/>
    </location>
    <ligand>
        <name>Mg(2+)</name>
        <dbReference type="ChEBI" id="CHEBI:18420"/>
    </ligand>
</feature>
<dbReference type="NCBIfam" id="NF002320">
    <property type="entry name" value="PRK01259.1"/>
    <property type="match status" value="1"/>
</dbReference>
<evidence type="ECO:0000256" key="1">
    <source>
        <dbReference type="ARBA" id="ARBA00004996"/>
    </source>
</evidence>